<keyword evidence="3" id="KW-0812">Transmembrane</keyword>
<feature type="domain" description="ALOG" evidence="4">
    <location>
        <begin position="1698"/>
        <end position="1831"/>
    </location>
</feature>
<sequence>MCDAHDVSHIFNRIESEDSKGEKVPPREDIQWTGYKHACGILENADVSLRKNNKMRGNVVKIHECGRRPEEMSDQTFTKEVEEEKHDDLPLVTKDDIEVQWDTNNKTPILHNILELKCEIAAVHPCYPDHLPILENDTRGRFEVECSYGKIEKRKTELPCHVVGQKVLFHHGSSTAVFIHHTTRKETIMALVRKGFLVFPRGDTDQKENEIDYFIRMAEYVLGKRYKIIFKCFIDVSFEKGKWRIPKECINELIDYRSVEYIYEEDCRLKLTNGLFTDLLDFSSSFHVLPLELGKGAKQLVETGFVRIHHLLVGCQLLQEVANDWKTTNLQKDNLTRLKEAFTHRALQITRCIYETEKKKEKDQSSDELVENELGEPVGHAGRLLLNHGYLEDAIKTANKTFLEKDTVSKILNKIWYGEEKTSKRQVLHEIQASCDEGPNTDARILRSTGVIRLHVTLQLKQGALFYMDMFIAGWMGSFFLNEIKQAFVSSLRKRFKNYLKDSWNQLDWALMAVYAAAMILKFGNDQTYQDASQILLVVTFILLSIRILHMFSMSRFLGPKLVIIHKMVSKIKVKEPECTFNKTIYNSDAVSRCPTTLGLHVAPYLKAIYGLIAVILLLNLLIAIYSDTFEKVQQESEFHWSQLRNGFLEEFSKASNKVHHGSIKQRQKPVERETLNGKPMFVRVFLYNTNYDLKLQSTKDEEGIGTSKSKGTIEVLEEDTVTILQKQMEIQNSKLERQHDEKKEKSLGERKKIYRLIHLYLKGESVKDVLIVLCGKDDNIENLRLLVHESILLANSVGARGQRLSTSNPSTDTPAAKDPSTTNQQLQAMRQDLDELKKNSKVLQVDEALSYVRTLAARPKLTTPGVLLAAIEMLVDAANKANHKDCSLFSKSFSMCKKYEDNVDFCGLVLKLFGSQEDKKISSLISDWAKSKKYEEPSGSKERQDILDAPPTSAPAFPFPGYGYQNPGFGFPYPNFYPGPNYNSGGFRPPRMQGGRGRRVSNGNIRDHEPLAKKEKFEPEIPDWELKSGFDPLSVKLRKQSDILLVNYKGEITQPSDCLPSAEEVVNGSDYDFEDLSFLDPNFFKAGNLMYCSEQWEKIGCPGEILDWIKQGVDIRPMFKHFKGNFRGRCYDSSLPKPAYFQNSASCKGFEKFLCDTLLERIANGSLTVIGRVGECDPPLLVLPITIEPSKPRMCHDERYLNLWIKDFPFSLDTLKEVPRLIEKDSFMASLDDKSGYDHILLNPNSRQYFGIQFAGWYMVFNSLPFGFKASAFIYHTTGLVPISYCRSLGVPSLLYIDDRLVCEFKNTSLKKKSGHAELVKSLYILCQVLVRLGYFLNLEKCCFIPTRCLKFLGMFCDSAKLAFILPEQKKESFRILRESILDGNDVGIKTLQRFAGKCISFFLAVPSARLFSREINRAISLASKNSKKINIYKELKEELEYWRFLDNWKGTASWRLETHLQLILATDSSLFKWGAFMICKEVTVEFGDFWNKNDSSPIHVKEANALLHSLCSVKERIVDSRVDAFCDNLAVVNAWSNQGGRDPSLNGVLRKIFTLSKTVNMDLRLVYVSSSRNPADRESRKLRLSDAMLSPMKWKFVEERFGPHTSDLMALDSNAMNDTNGNPLKHFTPFPTNGVPRVWLPAEQCLVCGYANDVGYQFCQSCGQNPVLIESSERITSNCSVERRLRYLDSLVGSTSYNKKKLSLEKEFEKFLFGGEPVKCLKTASPLDVRRFMVMKDSRGKTQVHDLTCEFLGKLGIHSCQCPLRLAAGTVQSMLGQLKAIFESNGRGSEWNEITKIGNPVCSPEVDKYLHAIQFEQSKSHVVQKQAKPLFLDKLRSISVHIDDLLLDPVLKSSERFIFLRDQAFFKVQYFSGDRANDLGLCISQEVKLLPNGDGFLFSHTVGKTLGKGKVNEFSILRFDDTLICPVKALERYVEGARALGVDLRFGYLFRTLSKNRKDVTDNPVSSNAMYDRLRKYLKKLDIYDGETPHGIRGACAITLALSGGLQVTSCSI</sequence>
<dbReference type="SUPFAM" id="SSF56672">
    <property type="entry name" value="DNA/RNA polymerases"/>
    <property type="match status" value="1"/>
</dbReference>
<dbReference type="PROSITE" id="PS51697">
    <property type="entry name" value="ALOG"/>
    <property type="match status" value="1"/>
</dbReference>
<name>A0A8S3QCA4_MYTED</name>
<dbReference type="InterPro" id="IPR011010">
    <property type="entry name" value="DNA_brk_join_enz"/>
</dbReference>
<gene>
    <name evidence="6" type="ORF">MEDL_9480</name>
</gene>
<feature type="compositionally biased region" description="Polar residues" evidence="2">
    <location>
        <begin position="804"/>
        <end position="823"/>
    </location>
</feature>
<dbReference type="Gene3D" id="1.10.443.10">
    <property type="entry name" value="Intergrase catalytic core"/>
    <property type="match status" value="1"/>
</dbReference>
<organism evidence="6 7">
    <name type="scientific">Mytilus edulis</name>
    <name type="common">Blue mussel</name>
    <dbReference type="NCBI Taxonomy" id="6550"/>
    <lineage>
        <taxon>Eukaryota</taxon>
        <taxon>Metazoa</taxon>
        <taxon>Spiralia</taxon>
        <taxon>Lophotrochozoa</taxon>
        <taxon>Mollusca</taxon>
        <taxon>Bivalvia</taxon>
        <taxon>Autobranchia</taxon>
        <taxon>Pteriomorphia</taxon>
        <taxon>Mytilida</taxon>
        <taxon>Mytiloidea</taxon>
        <taxon>Mytilidae</taxon>
        <taxon>Mytilinae</taxon>
        <taxon>Mytilus</taxon>
    </lineage>
</organism>
<keyword evidence="3" id="KW-0472">Membrane</keyword>
<dbReference type="InterPro" id="IPR043128">
    <property type="entry name" value="Rev_trsase/Diguanyl_cyclase"/>
</dbReference>
<dbReference type="Gene3D" id="3.10.10.10">
    <property type="entry name" value="HIV Type 1 Reverse Transcriptase, subunit A, domain 1"/>
    <property type="match status" value="1"/>
</dbReference>
<keyword evidence="7" id="KW-1185">Reference proteome</keyword>
<dbReference type="CDD" id="cd09275">
    <property type="entry name" value="RNase_HI_RT_DIRS1"/>
    <property type="match status" value="1"/>
</dbReference>
<feature type="domain" description="Tyr recombinase" evidence="5">
    <location>
        <begin position="1829"/>
        <end position="2015"/>
    </location>
</feature>
<evidence type="ECO:0000256" key="1">
    <source>
        <dbReference type="ARBA" id="ARBA00023172"/>
    </source>
</evidence>
<proteinExistence type="predicted"/>
<dbReference type="SUPFAM" id="SSF56349">
    <property type="entry name" value="DNA breaking-rejoining enzymes"/>
    <property type="match status" value="1"/>
</dbReference>
<dbReference type="InterPro" id="IPR006936">
    <property type="entry name" value="ALOG_dom"/>
</dbReference>
<dbReference type="Pfam" id="PF00078">
    <property type="entry name" value="RVT_1"/>
    <property type="match status" value="1"/>
</dbReference>
<dbReference type="EMBL" id="CAJPWZ010000480">
    <property type="protein sequence ID" value="CAG2194457.1"/>
    <property type="molecule type" value="Genomic_DNA"/>
</dbReference>
<keyword evidence="1" id="KW-0233">DNA recombination</keyword>
<dbReference type="GO" id="GO:0003677">
    <property type="term" value="F:DNA binding"/>
    <property type="evidence" value="ECO:0007669"/>
    <property type="project" value="InterPro"/>
</dbReference>
<feature type="transmembrane region" description="Helical" evidence="3">
    <location>
        <begin position="503"/>
        <end position="523"/>
    </location>
</feature>
<evidence type="ECO:0000313" key="7">
    <source>
        <dbReference type="Proteomes" id="UP000683360"/>
    </source>
</evidence>
<reference evidence="6" key="1">
    <citation type="submission" date="2021-03" db="EMBL/GenBank/DDBJ databases">
        <authorList>
            <person name="Bekaert M."/>
        </authorList>
    </citation>
    <scope>NUCLEOTIDE SEQUENCE</scope>
</reference>
<dbReference type="InterPro" id="IPR002104">
    <property type="entry name" value="Integrase_catalytic"/>
</dbReference>
<dbReference type="InterPro" id="IPR043502">
    <property type="entry name" value="DNA/RNA_pol_sf"/>
</dbReference>
<dbReference type="PANTHER" id="PTHR33050:SF7">
    <property type="entry name" value="RIBONUCLEASE H"/>
    <property type="match status" value="1"/>
</dbReference>
<feature type="transmembrane region" description="Helical" evidence="3">
    <location>
        <begin position="464"/>
        <end position="482"/>
    </location>
</feature>
<dbReference type="InterPro" id="IPR000477">
    <property type="entry name" value="RT_dom"/>
</dbReference>
<dbReference type="InterPro" id="IPR052055">
    <property type="entry name" value="Hepadnavirus_pol/RT"/>
</dbReference>
<evidence type="ECO:0000256" key="2">
    <source>
        <dbReference type="SAM" id="MobiDB-lite"/>
    </source>
</evidence>
<dbReference type="InterPro" id="IPR013762">
    <property type="entry name" value="Integrase-like_cat_sf"/>
</dbReference>
<dbReference type="PROSITE" id="PS51898">
    <property type="entry name" value="TYR_RECOMBINASE"/>
    <property type="match status" value="1"/>
</dbReference>
<evidence type="ECO:0000256" key="3">
    <source>
        <dbReference type="SAM" id="Phobius"/>
    </source>
</evidence>
<evidence type="ECO:0000259" key="5">
    <source>
        <dbReference type="PROSITE" id="PS51898"/>
    </source>
</evidence>
<feature type="transmembrane region" description="Helical" evidence="3">
    <location>
        <begin position="608"/>
        <end position="627"/>
    </location>
</feature>
<dbReference type="Pfam" id="PF04852">
    <property type="entry name" value="ALOG_dom"/>
    <property type="match status" value="1"/>
</dbReference>
<accession>A0A8S3QCA4</accession>
<feature type="region of interest" description="Disordered" evidence="2">
    <location>
        <begin position="802"/>
        <end position="823"/>
    </location>
</feature>
<keyword evidence="3" id="KW-1133">Transmembrane helix</keyword>
<dbReference type="Gene3D" id="3.30.70.270">
    <property type="match status" value="1"/>
</dbReference>
<dbReference type="PANTHER" id="PTHR33050">
    <property type="entry name" value="REVERSE TRANSCRIPTASE DOMAIN-CONTAINING PROTEIN"/>
    <property type="match status" value="1"/>
</dbReference>
<evidence type="ECO:0000313" key="6">
    <source>
        <dbReference type="EMBL" id="CAG2194456.1"/>
    </source>
</evidence>
<protein>
    <submittedName>
        <fullName evidence="6">Uncharacterized protein</fullName>
    </submittedName>
</protein>
<dbReference type="GO" id="GO:0015074">
    <property type="term" value="P:DNA integration"/>
    <property type="evidence" value="ECO:0007669"/>
    <property type="project" value="InterPro"/>
</dbReference>
<evidence type="ECO:0000259" key="4">
    <source>
        <dbReference type="PROSITE" id="PS51697"/>
    </source>
</evidence>
<feature type="transmembrane region" description="Helical" evidence="3">
    <location>
        <begin position="535"/>
        <end position="558"/>
    </location>
</feature>
<dbReference type="EMBL" id="CAJPWZ010000480">
    <property type="protein sequence ID" value="CAG2194456.1"/>
    <property type="molecule type" value="Genomic_DNA"/>
</dbReference>
<dbReference type="OrthoDB" id="9994106at2759"/>
<dbReference type="GO" id="GO:0006310">
    <property type="term" value="P:DNA recombination"/>
    <property type="evidence" value="ECO:0007669"/>
    <property type="project" value="UniProtKB-KW"/>
</dbReference>
<dbReference type="Proteomes" id="UP000683360">
    <property type="component" value="Unassembled WGS sequence"/>
</dbReference>
<comment type="caution">
    <text evidence="6">The sequence shown here is derived from an EMBL/GenBank/DDBJ whole genome shotgun (WGS) entry which is preliminary data.</text>
</comment>